<dbReference type="RefSeq" id="WP_163610784.1">
    <property type="nucleotide sequence ID" value="NZ_JAAGWB010000018.1"/>
</dbReference>
<dbReference type="EMBL" id="JAAGWB010000018">
    <property type="protein sequence ID" value="NEN51092.1"/>
    <property type="molecule type" value="Genomic_DNA"/>
</dbReference>
<sequence>MAHPVRQRILLTGASSGLGAGMARQFAARGRDLALVARRLDRLEVLRDELLARHPGIRVAVAPLDVDDPAAVAAVVPRLAGELGGLDRFIANAGLGMGTPVGSGDPRPNRQVLVTNVLGTHACCEAAVAIFRAQGAGHLVVVSSVAGVRGMSGTRTAYATSKAADAVLAEGIRADLLGDRATRAIRVTTVHPGFIETDINTGRRGPFTVDLDTGVTALTAAIEREPVRAYVPEWPWRPVAALLRVLPLPVARRLA</sequence>
<dbReference type="PANTHER" id="PTHR44196">
    <property type="entry name" value="DEHYDROGENASE/REDUCTASE SDR FAMILY MEMBER 7B"/>
    <property type="match status" value="1"/>
</dbReference>
<protein>
    <submittedName>
        <fullName evidence="3">SDR family oxidoreductase</fullName>
    </submittedName>
</protein>
<comment type="similarity">
    <text evidence="1">Belongs to the short-chain dehydrogenases/reductases (SDR) family.</text>
</comment>
<dbReference type="PRINTS" id="PR00081">
    <property type="entry name" value="GDHRDH"/>
</dbReference>
<gene>
    <name evidence="3" type="ORF">G3R41_09085</name>
</gene>
<dbReference type="PROSITE" id="PS00061">
    <property type="entry name" value="ADH_SHORT"/>
    <property type="match status" value="1"/>
</dbReference>
<dbReference type="InterPro" id="IPR020904">
    <property type="entry name" value="Sc_DH/Rdtase_CS"/>
</dbReference>
<dbReference type="NCBIfam" id="NF006099">
    <property type="entry name" value="PRK08251.1"/>
    <property type="match status" value="1"/>
</dbReference>
<name>A0A6P0H5Z6_9ACTN</name>
<dbReference type="GO" id="GO:0016020">
    <property type="term" value="C:membrane"/>
    <property type="evidence" value="ECO:0007669"/>
    <property type="project" value="TreeGrafter"/>
</dbReference>
<dbReference type="SUPFAM" id="SSF51735">
    <property type="entry name" value="NAD(P)-binding Rossmann-fold domains"/>
    <property type="match status" value="1"/>
</dbReference>
<dbReference type="Proteomes" id="UP000471152">
    <property type="component" value="Unassembled WGS sequence"/>
</dbReference>
<dbReference type="InterPro" id="IPR036291">
    <property type="entry name" value="NAD(P)-bd_dom_sf"/>
</dbReference>
<evidence type="ECO:0000313" key="3">
    <source>
        <dbReference type="EMBL" id="NEN51092.1"/>
    </source>
</evidence>
<dbReference type="AlphaFoldDB" id="A0A6P0H5Z6"/>
<comment type="caution">
    <text evidence="3">The sequence shown here is derived from an EMBL/GenBank/DDBJ whole genome shotgun (WGS) entry which is preliminary data.</text>
</comment>
<dbReference type="Pfam" id="PF00106">
    <property type="entry name" value="adh_short"/>
    <property type="match status" value="1"/>
</dbReference>
<keyword evidence="2" id="KW-0560">Oxidoreductase</keyword>
<dbReference type="GO" id="GO:0016491">
    <property type="term" value="F:oxidoreductase activity"/>
    <property type="evidence" value="ECO:0007669"/>
    <property type="project" value="UniProtKB-KW"/>
</dbReference>
<evidence type="ECO:0000256" key="2">
    <source>
        <dbReference type="ARBA" id="ARBA00023002"/>
    </source>
</evidence>
<reference evidence="3 4" key="1">
    <citation type="submission" date="2020-02" db="EMBL/GenBank/DDBJ databases">
        <title>The WGS of Modestobacter muralis DSM 100205.</title>
        <authorList>
            <person name="Jiang Z."/>
        </authorList>
    </citation>
    <scope>NUCLEOTIDE SEQUENCE [LARGE SCALE GENOMIC DNA]</scope>
    <source>
        <strain evidence="3 4">DSM 100205</strain>
    </source>
</reference>
<dbReference type="PANTHER" id="PTHR44196:SF1">
    <property type="entry name" value="DEHYDROGENASE_REDUCTASE SDR FAMILY MEMBER 7B"/>
    <property type="match status" value="1"/>
</dbReference>
<evidence type="ECO:0000313" key="4">
    <source>
        <dbReference type="Proteomes" id="UP000471152"/>
    </source>
</evidence>
<organism evidence="3 4">
    <name type="scientific">Modestobacter muralis</name>
    <dbReference type="NCBI Taxonomy" id="1608614"/>
    <lineage>
        <taxon>Bacteria</taxon>
        <taxon>Bacillati</taxon>
        <taxon>Actinomycetota</taxon>
        <taxon>Actinomycetes</taxon>
        <taxon>Geodermatophilales</taxon>
        <taxon>Geodermatophilaceae</taxon>
        <taxon>Modestobacter</taxon>
    </lineage>
</organism>
<dbReference type="Gene3D" id="3.40.50.720">
    <property type="entry name" value="NAD(P)-binding Rossmann-like Domain"/>
    <property type="match status" value="1"/>
</dbReference>
<accession>A0A6P0H5Z6</accession>
<proteinExistence type="inferred from homology"/>
<evidence type="ECO:0000256" key="1">
    <source>
        <dbReference type="ARBA" id="ARBA00006484"/>
    </source>
</evidence>
<dbReference type="InterPro" id="IPR002347">
    <property type="entry name" value="SDR_fam"/>
</dbReference>